<name>A0ABQ1VQU8_9BACL</name>
<feature type="transmembrane region" description="Helical" evidence="7">
    <location>
        <begin position="72"/>
        <end position="96"/>
    </location>
</feature>
<evidence type="ECO:0000256" key="6">
    <source>
        <dbReference type="ARBA" id="ARBA00023136"/>
    </source>
</evidence>
<keyword evidence="6 7" id="KW-0472">Membrane</keyword>
<evidence type="ECO:0000259" key="8">
    <source>
        <dbReference type="PROSITE" id="PS50928"/>
    </source>
</evidence>
<accession>A0ABQ1VQU8</accession>
<evidence type="ECO:0000256" key="4">
    <source>
        <dbReference type="ARBA" id="ARBA00022692"/>
    </source>
</evidence>
<gene>
    <name evidence="9" type="ORF">GCM10010913_03870</name>
</gene>
<keyword evidence="3" id="KW-1003">Cell membrane</keyword>
<keyword evidence="10" id="KW-1185">Reference proteome</keyword>
<dbReference type="PANTHER" id="PTHR43744:SF3">
    <property type="entry name" value="LACTOSE TRANSPORT SYSTEM PERMEASE PROTEIN LACG"/>
    <property type="match status" value="1"/>
</dbReference>
<organism evidence="9 10">
    <name type="scientific">Paenibacillus aceti</name>
    <dbReference type="NCBI Taxonomy" id="1820010"/>
    <lineage>
        <taxon>Bacteria</taxon>
        <taxon>Bacillati</taxon>
        <taxon>Bacillota</taxon>
        <taxon>Bacilli</taxon>
        <taxon>Bacillales</taxon>
        <taxon>Paenibacillaceae</taxon>
        <taxon>Paenibacillus</taxon>
    </lineage>
</organism>
<dbReference type="RefSeq" id="WP_229716798.1">
    <property type="nucleotide sequence ID" value="NZ_BMIW01000002.1"/>
</dbReference>
<feature type="transmembrane region" description="Helical" evidence="7">
    <location>
        <begin position="108"/>
        <end position="132"/>
    </location>
</feature>
<proteinExistence type="inferred from homology"/>
<dbReference type="Pfam" id="PF00528">
    <property type="entry name" value="BPD_transp_1"/>
    <property type="match status" value="1"/>
</dbReference>
<dbReference type="InterPro" id="IPR035906">
    <property type="entry name" value="MetI-like_sf"/>
</dbReference>
<sequence>MRRKPLHFIKFTLLYVCLLLFAIFMMGPFLWLLSVSLMPGKNVFSFPPAIFPTFIDFENYVQVWNYMDFPRYLTNTLIIAMMGVVMNIFFSCLTAYPLAVFRFKGRDLIFTLLVATMIIPAAAGMVVNYLTVKALGVMGTYMAVVLPSAITVFNVFLMRQAFMGMPHELRDSGKVDGASEFRIWLQLSLPIVKPAVAVIGLLEFMGMWNSFLWPMIVLNDPKQYPIASALSFLNGQFAYNFGWIAAGTVISVIPIIIVFLFTQRYYMEGVSGAVKG</sequence>
<feature type="domain" description="ABC transmembrane type-1" evidence="8">
    <location>
        <begin position="73"/>
        <end position="262"/>
    </location>
</feature>
<dbReference type="PROSITE" id="PS50928">
    <property type="entry name" value="ABC_TM1"/>
    <property type="match status" value="1"/>
</dbReference>
<feature type="transmembrane region" description="Helical" evidence="7">
    <location>
        <begin position="12"/>
        <end position="33"/>
    </location>
</feature>
<feature type="transmembrane region" description="Helical" evidence="7">
    <location>
        <begin position="195"/>
        <end position="217"/>
    </location>
</feature>
<dbReference type="EMBL" id="BMIW01000002">
    <property type="protein sequence ID" value="GGF85648.1"/>
    <property type="molecule type" value="Genomic_DNA"/>
</dbReference>
<dbReference type="PANTHER" id="PTHR43744">
    <property type="entry name" value="ABC TRANSPORTER PERMEASE PROTEIN MG189-RELATED-RELATED"/>
    <property type="match status" value="1"/>
</dbReference>
<keyword evidence="5 7" id="KW-1133">Transmembrane helix</keyword>
<feature type="transmembrane region" description="Helical" evidence="7">
    <location>
        <begin position="138"/>
        <end position="157"/>
    </location>
</feature>
<feature type="transmembrane region" description="Helical" evidence="7">
    <location>
        <begin position="237"/>
        <end position="261"/>
    </location>
</feature>
<evidence type="ECO:0000256" key="5">
    <source>
        <dbReference type="ARBA" id="ARBA00022989"/>
    </source>
</evidence>
<comment type="similarity">
    <text evidence="7">Belongs to the binding-protein-dependent transport system permease family.</text>
</comment>
<evidence type="ECO:0000313" key="9">
    <source>
        <dbReference type="EMBL" id="GGF85648.1"/>
    </source>
</evidence>
<dbReference type="Proteomes" id="UP000608420">
    <property type="component" value="Unassembled WGS sequence"/>
</dbReference>
<dbReference type="InterPro" id="IPR000515">
    <property type="entry name" value="MetI-like"/>
</dbReference>
<protein>
    <submittedName>
        <fullName evidence="9">Sugar ABC transporter permease</fullName>
    </submittedName>
</protein>
<keyword evidence="2 7" id="KW-0813">Transport</keyword>
<evidence type="ECO:0000256" key="2">
    <source>
        <dbReference type="ARBA" id="ARBA00022448"/>
    </source>
</evidence>
<evidence type="ECO:0000313" key="10">
    <source>
        <dbReference type="Proteomes" id="UP000608420"/>
    </source>
</evidence>
<evidence type="ECO:0000256" key="7">
    <source>
        <dbReference type="RuleBase" id="RU363032"/>
    </source>
</evidence>
<evidence type="ECO:0000256" key="3">
    <source>
        <dbReference type="ARBA" id="ARBA00022475"/>
    </source>
</evidence>
<keyword evidence="4 7" id="KW-0812">Transmembrane</keyword>
<dbReference type="Gene3D" id="1.10.3720.10">
    <property type="entry name" value="MetI-like"/>
    <property type="match status" value="1"/>
</dbReference>
<evidence type="ECO:0000256" key="1">
    <source>
        <dbReference type="ARBA" id="ARBA00004651"/>
    </source>
</evidence>
<dbReference type="SUPFAM" id="SSF161098">
    <property type="entry name" value="MetI-like"/>
    <property type="match status" value="1"/>
</dbReference>
<comment type="subcellular location">
    <subcellularLocation>
        <location evidence="1 7">Cell membrane</location>
        <topology evidence="1 7">Multi-pass membrane protein</topology>
    </subcellularLocation>
</comment>
<comment type="caution">
    <text evidence="9">The sequence shown here is derived from an EMBL/GenBank/DDBJ whole genome shotgun (WGS) entry which is preliminary data.</text>
</comment>
<reference evidence="10" key="1">
    <citation type="journal article" date="2019" name="Int. J. Syst. Evol. Microbiol.">
        <title>The Global Catalogue of Microorganisms (GCM) 10K type strain sequencing project: providing services to taxonomists for standard genome sequencing and annotation.</title>
        <authorList>
            <consortium name="The Broad Institute Genomics Platform"/>
            <consortium name="The Broad Institute Genome Sequencing Center for Infectious Disease"/>
            <person name="Wu L."/>
            <person name="Ma J."/>
        </authorList>
    </citation>
    <scope>NUCLEOTIDE SEQUENCE [LARGE SCALE GENOMIC DNA]</scope>
    <source>
        <strain evidence="10">CGMCC 1.15420</strain>
    </source>
</reference>